<dbReference type="Gene3D" id="3.40.50.10960">
    <property type="match status" value="1"/>
</dbReference>
<dbReference type="InterPro" id="IPR013685">
    <property type="entry name" value="POTRA_FtsQ_type"/>
</dbReference>
<dbReference type="eggNOG" id="COG1589">
    <property type="taxonomic scope" value="Bacteria"/>
</dbReference>
<evidence type="ECO:0000256" key="8">
    <source>
        <dbReference type="HAMAP-Rule" id="MF_00912"/>
    </source>
</evidence>
<keyword evidence="6 8" id="KW-0472">Membrane</keyword>
<dbReference type="Gene3D" id="3.10.20.310">
    <property type="entry name" value="membrane protein fhac"/>
    <property type="match status" value="1"/>
</dbReference>
<comment type="function">
    <text evidence="8">Cell division protein that may be involved in stabilizing or promoting the assembly of the division complex.</text>
</comment>
<keyword evidence="3 8" id="KW-0132">Cell division</keyword>
<keyword evidence="11" id="KW-1185">Reference proteome</keyword>
<evidence type="ECO:0000259" key="9">
    <source>
        <dbReference type="PROSITE" id="PS51779"/>
    </source>
</evidence>
<evidence type="ECO:0000256" key="5">
    <source>
        <dbReference type="ARBA" id="ARBA00022989"/>
    </source>
</evidence>
<name>A0A0A5GQ08_9BACI</name>
<evidence type="ECO:0000256" key="7">
    <source>
        <dbReference type="ARBA" id="ARBA00023306"/>
    </source>
</evidence>
<dbReference type="InterPro" id="IPR026580">
    <property type="entry name" value="DivIB"/>
</dbReference>
<dbReference type="Proteomes" id="UP000030528">
    <property type="component" value="Unassembled WGS sequence"/>
</dbReference>
<dbReference type="GO" id="GO:0005886">
    <property type="term" value="C:plasma membrane"/>
    <property type="evidence" value="ECO:0007669"/>
    <property type="project" value="UniProtKB-SubCell"/>
</dbReference>
<dbReference type="GO" id="GO:0032153">
    <property type="term" value="C:cell division site"/>
    <property type="evidence" value="ECO:0007669"/>
    <property type="project" value="UniProtKB-UniRule"/>
</dbReference>
<evidence type="ECO:0000256" key="3">
    <source>
        <dbReference type="ARBA" id="ARBA00022618"/>
    </source>
</evidence>
<dbReference type="AlphaFoldDB" id="A0A0A5GQ08"/>
<dbReference type="RefSeq" id="WP_026799684.1">
    <property type="nucleotide sequence ID" value="NZ_AULI01000005.1"/>
</dbReference>
<proteinExistence type="inferred from homology"/>
<dbReference type="PANTHER" id="PTHR37820:SF1">
    <property type="entry name" value="CELL DIVISION PROTEIN FTSQ"/>
    <property type="match status" value="1"/>
</dbReference>
<evidence type="ECO:0000313" key="11">
    <source>
        <dbReference type="Proteomes" id="UP000030528"/>
    </source>
</evidence>
<dbReference type="Pfam" id="PF08478">
    <property type="entry name" value="POTRA_1"/>
    <property type="match status" value="1"/>
</dbReference>
<comment type="caution">
    <text evidence="10">The sequence shown here is derived from an EMBL/GenBank/DDBJ whole genome shotgun (WGS) entry which is preliminary data.</text>
</comment>
<comment type="similarity">
    <text evidence="8">Belongs to the FtsQ/DivIB family. DivIB subfamily.</text>
</comment>
<organism evidence="10 11">
    <name type="scientific">Pontibacillus halophilus JSM 076056 = DSM 19796</name>
    <dbReference type="NCBI Taxonomy" id="1385510"/>
    <lineage>
        <taxon>Bacteria</taxon>
        <taxon>Bacillati</taxon>
        <taxon>Bacillota</taxon>
        <taxon>Bacilli</taxon>
        <taxon>Bacillales</taxon>
        <taxon>Bacillaceae</taxon>
        <taxon>Pontibacillus</taxon>
    </lineage>
</organism>
<dbReference type="HAMAP" id="MF_00912">
    <property type="entry name" value="DivIB"/>
    <property type="match status" value="1"/>
</dbReference>
<dbReference type="PROSITE" id="PS51779">
    <property type="entry name" value="POTRA"/>
    <property type="match status" value="1"/>
</dbReference>
<sequence>MAEKKIVSIEERIPKLKEARKKKANRRLIIYLSIFFIMIALILYLQSPLSHVKQVIVKGNSNIETETIQQKSGISKDDNFWNIDKSAIVASVSNHPEVKSVQVDKRLPNKVILTVDEYNRVGYVKTEDAYYPILETGQELSDQEMSIPNGDAPLLIGWDKRTYLEELTKELVQLPASIANKISEIRWTPTESNPYKIHLYMSDGYEVDASIRNFSNKMRSYPSIVAQLDEQDRGIIHIDVGAYFESYENGETKEVEEEE</sequence>
<keyword evidence="7 8" id="KW-0131">Cell cycle</keyword>
<keyword evidence="2 8" id="KW-1003">Cell membrane</keyword>
<dbReference type="Pfam" id="PF03799">
    <property type="entry name" value="FtsQ_DivIB_C"/>
    <property type="match status" value="1"/>
</dbReference>
<protein>
    <recommendedName>
        <fullName evidence="8">Cell division protein DivIB</fullName>
    </recommendedName>
</protein>
<dbReference type="EMBL" id="AVPE01000003">
    <property type="protein sequence ID" value="KGX93260.1"/>
    <property type="molecule type" value="Genomic_DNA"/>
</dbReference>
<gene>
    <name evidence="8" type="primary">divIB</name>
    <name evidence="10" type="ORF">N781_12690</name>
</gene>
<evidence type="ECO:0000256" key="6">
    <source>
        <dbReference type="ARBA" id="ARBA00023136"/>
    </source>
</evidence>
<keyword evidence="4 8" id="KW-0812">Transmembrane</keyword>
<comment type="subcellular location">
    <subcellularLocation>
        <location evidence="8">Cell membrane</location>
        <topology evidence="8">Single-pass type II membrane protein</topology>
    </subcellularLocation>
    <subcellularLocation>
        <location evidence="1">Membrane</location>
    </subcellularLocation>
    <text evidence="8">Localizes to the division septum.</text>
</comment>
<dbReference type="InterPro" id="IPR050487">
    <property type="entry name" value="FtsQ_DivIB"/>
</dbReference>
<reference evidence="10 11" key="1">
    <citation type="submission" date="2013-08" db="EMBL/GenBank/DDBJ databases">
        <authorList>
            <person name="Huang J."/>
            <person name="Wang G."/>
        </authorList>
    </citation>
    <scope>NUCLEOTIDE SEQUENCE [LARGE SCALE GENOMIC DNA]</scope>
    <source>
        <strain evidence="10 11">JSM 076056</strain>
    </source>
</reference>
<accession>A0A0A5GQ08</accession>
<evidence type="ECO:0000256" key="1">
    <source>
        <dbReference type="ARBA" id="ARBA00004370"/>
    </source>
</evidence>
<dbReference type="PANTHER" id="PTHR37820">
    <property type="entry name" value="CELL DIVISION PROTEIN DIVIB"/>
    <property type="match status" value="1"/>
</dbReference>
<evidence type="ECO:0000256" key="4">
    <source>
        <dbReference type="ARBA" id="ARBA00022692"/>
    </source>
</evidence>
<feature type="transmembrane region" description="Helical" evidence="8">
    <location>
        <begin position="28"/>
        <end position="45"/>
    </location>
</feature>
<feature type="domain" description="POTRA" evidence="9">
    <location>
        <begin position="50"/>
        <end position="118"/>
    </location>
</feature>
<evidence type="ECO:0000313" key="10">
    <source>
        <dbReference type="EMBL" id="KGX93260.1"/>
    </source>
</evidence>
<dbReference type="STRING" id="1385510.GCA_000425205_01233"/>
<dbReference type="GO" id="GO:0043093">
    <property type="term" value="P:FtsZ-dependent cytokinesis"/>
    <property type="evidence" value="ECO:0007669"/>
    <property type="project" value="UniProtKB-UniRule"/>
</dbReference>
<dbReference type="OrthoDB" id="1819027at2"/>
<keyword evidence="5 8" id="KW-1133">Transmembrane helix</keyword>
<evidence type="ECO:0000256" key="2">
    <source>
        <dbReference type="ARBA" id="ARBA00022475"/>
    </source>
</evidence>
<dbReference type="InterPro" id="IPR034746">
    <property type="entry name" value="POTRA"/>
</dbReference>
<dbReference type="InterPro" id="IPR005548">
    <property type="entry name" value="Cell_div_FtsQ/DivIB_C"/>
</dbReference>